<dbReference type="RefSeq" id="WP_013652451.1">
    <property type="nucleotide sequence ID" value="NC_015259.1"/>
</dbReference>
<name>F2J5Q0_POLGS</name>
<dbReference type="EMBL" id="CP002568">
    <property type="protein sequence ID" value="ADZ70134.1"/>
    <property type="molecule type" value="Genomic_DNA"/>
</dbReference>
<feature type="domain" description="Helix-turn-helix" evidence="1">
    <location>
        <begin position="26"/>
        <end position="76"/>
    </location>
</feature>
<dbReference type="Pfam" id="PF12728">
    <property type="entry name" value="HTH_17"/>
    <property type="match status" value="1"/>
</dbReference>
<gene>
    <name evidence="2" type="ordered locus">SL003B_1706</name>
</gene>
<evidence type="ECO:0000313" key="2">
    <source>
        <dbReference type="EMBL" id="ADZ70134.1"/>
    </source>
</evidence>
<dbReference type="KEGG" id="pgv:SL003B_1706"/>
<dbReference type="SUPFAM" id="SSF46955">
    <property type="entry name" value="Putative DNA-binding domain"/>
    <property type="match status" value="1"/>
</dbReference>
<evidence type="ECO:0000313" key="3">
    <source>
        <dbReference type="Proteomes" id="UP000008130"/>
    </source>
</evidence>
<dbReference type="AlphaFoldDB" id="F2J5Q0"/>
<keyword evidence="3" id="KW-1185">Reference proteome</keyword>
<dbReference type="Proteomes" id="UP000008130">
    <property type="component" value="Chromosome"/>
</dbReference>
<protein>
    <recommendedName>
        <fullName evidence="1">Helix-turn-helix domain-containing protein</fullName>
    </recommendedName>
</protein>
<dbReference type="OrthoDB" id="9806994at2"/>
<dbReference type="STRING" id="991905.SL003B_1706"/>
<reference evidence="2 3" key="1">
    <citation type="journal article" date="2011" name="J. Bacteriol.">
        <title>Complete genome sequence of Polymorphum gilvum SL003B-26A1T, a crude oil-degrading bacterium from oil-polluted saline soil.</title>
        <authorList>
            <person name="Li S.G."/>
            <person name="Tang Y.Q."/>
            <person name="Nie Y."/>
            <person name="Cai M."/>
            <person name="Wu X.L."/>
        </authorList>
    </citation>
    <scope>NUCLEOTIDE SEQUENCE [LARGE SCALE GENOMIC DNA]</scope>
    <source>
        <strain evidence="3">LMG 25793 / CGMCC 1.9160 / SL003B-26A1</strain>
    </source>
</reference>
<dbReference type="InterPro" id="IPR041657">
    <property type="entry name" value="HTH_17"/>
</dbReference>
<evidence type="ECO:0000259" key="1">
    <source>
        <dbReference type="Pfam" id="PF12728"/>
    </source>
</evidence>
<sequence>MSAVLTKEDVEDALRRVLDAHHRSPWLDSEAAAVYLSSTPATLRTWRSNGAGPRYHVVQGKVVRYHVDDLDAFVRGEDGR</sequence>
<dbReference type="HOGENOM" id="CLU_2586727_0_0_5"/>
<accession>F2J5Q0</accession>
<proteinExistence type="predicted"/>
<organism evidence="2 3">
    <name type="scientific">Polymorphum gilvum (strain LMG 25793 / CGMCC 1.9160 / SL003B-26A1)</name>
    <dbReference type="NCBI Taxonomy" id="991905"/>
    <lineage>
        <taxon>Bacteria</taxon>
        <taxon>Pseudomonadati</taxon>
        <taxon>Pseudomonadota</taxon>
        <taxon>Alphaproteobacteria</taxon>
        <taxon>Rhodobacterales</taxon>
        <taxon>Paracoccaceae</taxon>
        <taxon>Polymorphum</taxon>
    </lineage>
</organism>
<dbReference type="InterPro" id="IPR009061">
    <property type="entry name" value="DNA-bd_dom_put_sf"/>
</dbReference>
<dbReference type="eggNOG" id="ENOG5033FRJ">
    <property type="taxonomic scope" value="Bacteria"/>
</dbReference>